<dbReference type="OrthoDB" id="680346at2"/>
<dbReference type="PANTHER" id="PTHR46797:SF1">
    <property type="entry name" value="METHYLPHOSPHONATE SYNTHASE"/>
    <property type="match status" value="1"/>
</dbReference>
<dbReference type="PANTHER" id="PTHR46797">
    <property type="entry name" value="HTH-TYPE TRANSCRIPTIONAL REGULATOR"/>
    <property type="match status" value="1"/>
</dbReference>
<protein>
    <submittedName>
        <fullName evidence="3">Helix-turn-helix transcriptional regulator</fullName>
    </submittedName>
</protein>
<sequence length="65" mass="7288">MKAFGENLRKLRTEKGWSQQQLADTANVPKITIQRIELAKSSATIDMAVSIASALEIEVRKLLEF</sequence>
<dbReference type="GO" id="GO:0003677">
    <property type="term" value="F:DNA binding"/>
    <property type="evidence" value="ECO:0007669"/>
    <property type="project" value="UniProtKB-KW"/>
</dbReference>
<dbReference type="EMBL" id="VLPL01000001">
    <property type="protein sequence ID" value="TSJ48257.1"/>
    <property type="molecule type" value="Genomic_DNA"/>
</dbReference>
<comment type="caution">
    <text evidence="3">The sequence shown here is derived from an EMBL/GenBank/DDBJ whole genome shotgun (WGS) entry which is preliminary data.</text>
</comment>
<evidence type="ECO:0000313" key="4">
    <source>
        <dbReference type="Proteomes" id="UP000316008"/>
    </source>
</evidence>
<organism evidence="3 4">
    <name type="scientific">Fluviicola chungangensis</name>
    <dbReference type="NCBI Taxonomy" id="2597671"/>
    <lineage>
        <taxon>Bacteria</taxon>
        <taxon>Pseudomonadati</taxon>
        <taxon>Bacteroidota</taxon>
        <taxon>Flavobacteriia</taxon>
        <taxon>Flavobacteriales</taxon>
        <taxon>Crocinitomicaceae</taxon>
        <taxon>Fluviicola</taxon>
    </lineage>
</organism>
<dbReference type="InterPro" id="IPR001387">
    <property type="entry name" value="Cro/C1-type_HTH"/>
</dbReference>
<name>A0A556N7U9_9FLAO</name>
<dbReference type="SUPFAM" id="SSF47413">
    <property type="entry name" value="lambda repressor-like DNA-binding domains"/>
    <property type="match status" value="1"/>
</dbReference>
<evidence type="ECO:0000259" key="2">
    <source>
        <dbReference type="PROSITE" id="PS50943"/>
    </source>
</evidence>
<proteinExistence type="predicted"/>
<dbReference type="AlphaFoldDB" id="A0A556N7U9"/>
<dbReference type="InterPro" id="IPR050807">
    <property type="entry name" value="TransReg_Diox_bact_type"/>
</dbReference>
<dbReference type="SMART" id="SM00530">
    <property type="entry name" value="HTH_XRE"/>
    <property type="match status" value="1"/>
</dbReference>
<dbReference type="GO" id="GO:0005829">
    <property type="term" value="C:cytosol"/>
    <property type="evidence" value="ECO:0007669"/>
    <property type="project" value="TreeGrafter"/>
</dbReference>
<dbReference type="PROSITE" id="PS50943">
    <property type="entry name" value="HTH_CROC1"/>
    <property type="match status" value="1"/>
</dbReference>
<dbReference type="CDD" id="cd00093">
    <property type="entry name" value="HTH_XRE"/>
    <property type="match status" value="1"/>
</dbReference>
<dbReference type="Proteomes" id="UP000316008">
    <property type="component" value="Unassembled WGS sequence"/>
</dbReference>
<accession>A0A556N7U9</accession>
<dbReference type="InterPro" id="IPR010982">
    <property type="entry name" value="Lambda_DNA-bd_dom_sf"/>
</dbReference>
<dbReference type="Gene3D" id="1.10.260.40">
    <property type="entry name" value="lambda repressor-like DNA-binding domains"/>
    <property type="match status" value="1"/>
</dbReference>
<evidence type="ECO:0000313" key="3">
    <source>
        <dbReference type="EMBL" id="TSJ48257.1"/>
    </source>
</evidence>
<dbReference type="GO" id="GO:0003700">
    <property type="term" value="F:DNA-binding transcription factor activity"/>
    <property type="evidence" value="ECO:0007669"/>
    <property type="project" value="TreeGrafter"/>
</dbReference>
<evidence type="ECO:0000256" key="1">
    <source>
        <dbReference type="ARBA" id="ARBA00023125"/>
    </source>
</evidence>
<keyword evidence="1" id="KW-0238">DNA-binding</keyword>
<reference evidence="3 4" key="1">
    <citation type="submission" date="2019-07" db="EMBL/GenBank/DDBJ databases">
        <authorList>
            <person name="Huq M.A."/>
        </authorList>
    </citation>
    <scope>NUCLEOTIDE SEQUENCE [LARGE SCALE GENOMIC DNA]</scope>
    <source>
        <strain evidence="3 4">MAH-3</strain>
    </source>
</reference>
<dbReference type="Pfam" id="PF01381">
    <property type="entry name" value="HTH_3"/>
    <property type="match status" value="1"/>
</dbReference>
<gene>
    <name evidence="3" type="ORF">FO442_00345</name>
</gene>
<feature type="domain" description="HTH cro/C1-type" evidence="2">
    <location>
        <begin position="8"/>
        <end position="62"/>
    </location>
</feature>
<keyword evidence="4" id="KW-1185">Reference proteome</keyword>